<name>A0A8R7P8H1_TRIUA</name>
<evidence type="ECO:0000313" key="1">
    <source>
        <dbReference type="EnsemblPlants" id="TuG1812G0100004852.01.T01"/>
    </source>
</evidence>
<accession>A0A8R7P8H1</accession>
<protein>
    <submittedName>
        <fullName evidence="1">Uncharacterized protein</fullName>
    </submittedName>
</protein>
<evidence type="ECO:0000313" key="2">
    <source>
        <dbReference type="Proteomes" id="UP000015106"/>
    </source>
</evidence>
<reference evidence="1" key="3">
    <citation type="submission" date="2022-06" db="UniProtKB">
        <authorList>
            <consortium name="EnsemblPlants"/>
        </authorList>
    </citation>
    <scope>IDENTIFICATION</scope>
</reference>
<reference evidence="2" key="1">
    <citation type="journal article" date="2013" name="Nature">
        <title>Draft genome of the wheat A-genome progenitor Triticum urartu.</title>
        <authorList>
            <person name="Ling H.Q."/>
            <person name="Zhao S."/>
            <person name="Liu D."/>
            <person name="Wang J."/>
            <person name="Sun H."/>
            <person name="Zhang C."/>
            <person name="Fan H."/>
            <person name="Li D."/>
            <person name="Dong L."/>
            <person name="Tao Y."/>
            <person name="Gao C."/>
            <person name="Wu H."/>
            <person name="Li Y."/>
            <person name="Cui Y."/>
            <person name="Guo X."/>
            <person name="Zheng S."/>
            <person name="Wang B."/>
            <person name="Yu K."/>
            <person name="Liang Q."/>
            <person name="Yang W."/>
            <person name="Lou X."/>
            <person name="Chen J."/>
            <person name="Feng M."/>
            <person name="Jian J."/>
            <person name="Zhang X."/>
            <person name="Luo G."/>
            <person name="Jiang Y."/>
            <person name="Liu J."/>
            <person name="Wang Z."/>
            <person name="Sha Y."/>
            <person name="Zhang B."/>
            <person name="Wu H."/>
            <person name="Tang D."/>
            <person name="Shen Q."/>
            <person name="Xue P."/>
            <person name="Zou S."/>
            <person name="Wang X."/>
            <person name="Liu X."/>
            <person name="Wang F."/>
            <person name="Yang Y."/>
            <person name="An X."/>
            <person name="Dong Z."/>
            <person name="Zhang K."/>
            <person name="Zhang X."/>
            <person name="Luo M.C."/>
            <person name="Dvorak J."/>
            <person name="Tong Y."/>
            <person name="Wang J."/>
            <person name="Yang H."/>
            <person name="Li Z."/>
            <person name="Wang D."/>
            <person name="Zhang A."/>
            <person name="Wang J."/>
        </authorList>
    </citation>
    <scope>NUCLEOTIDE SEQUENCE</scope>
    <source>
        <strain evidence="2">cv. G1812</strain>
    </source>
</reference>
<dbReference type="EnsemblPlants" id="TuG1812G0100004852.01.T01">
    <property type="protein sequence ID" value="TuG1812G0100004852.01.T01"/>
    <property type="gene ID" value="TuG1812G0100004852.01"/>
</dbReference>
<organism evidence="1 2">
    <name type="scientific">Triticum urartu</name>
    <name type="common">Red wild einkorn</name>
    <name type="synonym">Crithodium urartu</name>
    <dbReference type="NCBI Taxonomy" id="4572"/>
    <lineage>
        <taxon>Eukaryota</taxon>
        <taxon>Viridiplantae</taxon>
        <taxon>Streptophyta</taxon>
        <taxon>Embryophyta</taxon>
        <taxon>Tracheophyta</taxon>
        <taxon>Spermatophyta</taxon>
        <taxon>Magnoliopsida</taxon>
        <taxon>Liliopsida</taxon>
        <taxon>Poales</taxon>
        <taxon>Poaceae</taxon>
        <taxon>BOP clade</taxon>
        <taxon>Pooideae</taxon>
        <taxon>Triticodae</taxon>
        <taxon>Triticeae</taxon>
        <taxon>Triticinae</taxon>
        <taxon>Triticum</taxon>
    </lineage>
</organism>
<dbReference type="AlphaFoldDB" id="A0A8R7P8H1"/>
<sequence length="65" mass="7456">VNVQNVTFSCRPLRVLIFLRLVDLLSGTGMELWLPLGQWKDSAMTSTVLSNIKLIHYINRRQPSD</sequence>
<keyword evidence="2" id="KW-1185">Reference proteome</keyword>
<dbReference type="Proteomes" id="UP000015106">
    <property type="component" value="Chromosome 1"/>
</dbReference>
<proteinExistence type="predicted"/>
<dbReference type="Gramene" id="TuG1812G0100004852.01.T01">
    <property type="protein sequence ID" value="TuG1812G0100004852.01.T01"/>
    <property type="gene ID" value="TuG1812G0100004852.01"/>
</dbReference>
<reference evidence="1" key="2">
    <citation type="submission" date="2018-03" db="EMBL/GenBank/DDBJ databases">
        <title>The Triticum urartu genome reveals the dynamic nature of wheat genome evolution.</title>
        <authorList>
            <person name="Ling H."/>
            <person name="Ma B."/>
            <person name="Shi X."/>
            <person name="Liu H."/>
            <person name="Dong L."/>
            <person name="Sun H."/>
            <person name="Cao Y."/>
            <person name="Gao Q."/>
            <person name="Zheng S."/>
            <person name="Li Y."/>
            <person name="Yu Y."/>
            <person name="Du H."/>
            <person name="Qi M."/>
            <person name="Li Y."/>
            <person name="Yu H."/>
            <person name="Cui Y."/>
            <person name="Wang N."/>
            <person name="Chen C."/>
            <person name="Wu H."/>
            <person name="Zhao Y."/>
            <person name="Zhang J."/>
            <person name="Li Y."/>
            <person name="Zhou W."/>
            <person name="Zhang B."/>
            <person name="Hu W."/>
            <person name="Eijk M."/>
            <person name="Tang J."/>
            <person name="Witsenboer H."/>
            <person name="Zhao S."/>
            <person name="Li Z."/>
            <person name="Zhang A."/>
            <person name="Wang D."/>
            <person name="Liang C."/>
        </authorList>
    </citation>
    <scope>NUCLEOTIDE SEQUENCE [LARGE SCALE GENOMIC DNA]</scope>
    <source>
        <strain evidence="1">cv. G1812</strain>
    </source>
</reference>